<protein>
    <submittedName>
        <fullName evidence="7">Zinc ABC transporter substrate-binding protein</fullName>
    </submittedName>
</protein>
<feature type="signal peptide" evidence="6">
    <location>
        <begin position="1"/>
        <end position="29"/>
    </location>
</feature>
<evidence type="ECO:0000256" key="1">
    <source>
        <dbReference type="ARBA" id="ARBA00011028"/>
    </source>
</evidence>
<dbReference type="AlphaFoldDB" id="A0A8J3FLB5"/>
<evidence type="ECO:0000256" key="3">
    <source>
        <dbReference type="ARBA" id="ARBA00022729"/>
    </source>
</evidence>
<dbReference type="PRINTS" id="PR00690">
    <property type="entry name" value="ADHESNFAMILY"/>
</dbReference>
<dbReference type="Proteomes" id="UP000662200">
    <property type="component" value="Unassembled WGS sequence"/>
</dbReference>
<dbReference type="EMBL" id="BMQC01000017">
    <property type="protein sequence ID" value="GGK40499.1"/>
    <property type="molecule type" value="Genomic_DNA"/>
</dbReference>
<dbReference type="InterPro" id="IPR006129">
    <property type="entry name" value="AdhesinB"/>
</dbReference>
<dbReference type="InterPro" id="IPR006128">
    <property type="entry name" value="Lipoprotein_PsaA-like"/>
</dbReference>
<dbReference type="GO" id="GO:0046872">
    <property type="term" value="F:metal ion binding"/>
    <property type="evidence" value="ECO:0007669"/>
    <property type="project" value="InterPro"/>
</dbReference>
<evidence type="ECO:0000256" key="6">
    <source>
        <dbReference type="SAM" id="SignalP"/>
    </source>
</evidence>
<evidence type="ECO:0000313" key="7">
    <source>
        <dbReference type="EMBL" id="GGK40499.1"/>
    </source>
</evidence>
<feature type="compositionally biased region" description="Basic and acidic residues" evidence="5">
    <location>
        <begin position="130"/>
        <end position="146"/>
    </location>
</feature>
<dbReference type="Pfam" id="PF01297">
    <property type="entry name" value="ZnuA"/>
    <property type="match status" value="1"/>
</dbReference>
<accession>A0A8J3FLB5</accession>
<keyword evidence="3 6" id="KW-0732">Signal</keyword>
<dbReference type="Gene3D" id="3.40.50.1980">
    <property type="entry name" value="Nitrogenase molybdenum iron protein domain"/>
    <property type="match status" value="2"/>
</dbReference>
<evidence type="ECO:0000256" key="4">
    <source>
        <dbReference type="RuleBase" id="RU003512"/>
    </source>
</evidence>
<dbReference type="GO" id="GO:0030001">
    <property type="term" value="P:metal ion transport"/>
    <property type="evidence" value="ECO:0007669"/>
    <property type="project" value="InterPro"/>
</dbReference>
<reference evidence="7" key="2">
    <citation type="submission" date="2020-09" db="EMBL/GenBank/DDBJ databases">
        <authorList>
            <person name="Sun Q."/>
            <person name="Ohkuma M."/>
        </authorList>
    </citation>
    <scope>NUCLEOTIDE SEQUENCE</scope>
    <source>
        <strain evidence="7">JCM 3091</strain>
    </source>
</reference>
<comment type="caution">
    <text evidence="7">The sequence shown here is derived from an EMBL/GenBank/DDBJ whole genome shotgun (WGS) entry which is preliminary data.</text>
</comment>
<keyword evidence="2 4" id="KW-0813">Transport</keyword>
<dbReference type="InterPro" id="IPR050492">
    <property type="entry name" value="Bact_metal-bind_prot9"/>
</dbReference>
<comment type="similarity">
    <text evidence="1 4">Belongs to the bacterial solute-binding protein 9 family.</text>
</comment>
<dbReference type="PROSITE" id="PS51257">
    <property type="entry name" value="PROKAR_LIPOPROTEIN"/>
    <property type="match status" value="1"/>
</dbReference>
<sequence>MWYRPPHVPRRAPALALLAATLLAATGCADRPADDGDPGKITAVAGFYPMHYLAARVGGPSVAVTSLARPGVEPHDMELTPAQLETVRDAELVVYLRGVQPAVDAAVGDSGDRLFDVATHVPLDAPAEPAGHDGEAEPDGHDEGTTDPHVWLDPQRYATAAEKLAARLGTLDPPRAAGYTANAAALRTELTELDAAYRTGLATCTRRQIVTSHAAFGYLARRYQLTQVPITGISPDQEPAPRRMTEIAALARQYGATTIFFETLVSPKIAETVARQAGAGTAVLDPIEGVSGADDYPAVMRRNLATLRQALGCR</sequence>
<feature type="chain" id="PRO_5038592357" evidence="6">
    <location>
        <begin position="30"/>
        <end position="314"/>
    </location>
</feature>
<dbReference type="PANTHER" id="PTHR42953">
    <property type="entry name" value="HIGH-AFFINITY ZINC UPTAKE SYSTEM PROTEIN ZNUA-RELATED"/>
    <property type="match status" value="1"/>
</dbReference>
<dbReference type="GO" id="GO:0007155">
    <property type="term" value="P:cell adhesion"/>
    <property type="evidence" value="ECO:0007669"/>
    <property type="project" value="InterPro"/>
</dbReference>
<organism evidence="7 8">
    <name type="scientific">Pilimelia terevasa</name>
    <dbReference type="NCBI Taxonomy" id="53372"/>
    <lineage>
        <taxon>Bacteria</taxon>
        <taxon>Bacillati</taxon>
        <taxon>Actinomycetota</taxon>
        <taxon>Actinomycetes</taxon>
        <taxon>Micromonosporales</taxon>
        <taxon>Micromonosporaceae</taxon>
        <taxon>Pilimelia</taxon>
    </lineage>
</organism>
<evidence type="ECO:0000256" key="2">
    <source>
        <dbReference type="ARBA" id="ARBA00022448"/>
    </source>
</evidence>
<gene>
    <name evidence="7" type="ORF">GCM10010124_36600</name>
</gene>
<proteinExistence type="inferred from homology"/>
<reference evidence="7" key="1">
    <citation type="journal article" date="2014" name="Int. J. Syst. Evol. Microbiol.">
        <title>Complete genome sequence of Corynebacterium casei LMG S-19264T (=DSM 44701T), isolated from a smear-ripened cheese.</title>
        <authorList>
            <consortium name="US DOE Joint Genome Institute (JGI-PGF)"/>
            <person name="Walter F."/>
            <person name="Albersmeier A."/>
            <person name="Kalinowski J."/>
            <person name="Ruckert C."/>
        </authorList>
    </citation>
    <scope>NUCLEOTIDE SEQUENCE</scope>
    <source>
        <strain evidence="7">JCM 3091</strain>
    </source>
</reference>
<dbReference type="PANTHER" id="PTHR42953:SF3">
    <property type="entry name" value="HIGH-AFFINITY ZINC UPTAKE SYSTEM PROTEIN ZNUA"/>
    <property type="match status" value="1"/>
</dbReference>
<keyword evidence="8" id="KW-1185">Reference proteome</keyword>
<evidence type="ECO:0000313" key="8">
    <source>
        <dbReference type="Proteomes" id="UP000662200"/>
    </source>
</evidence>
<dbReference type="InterPro" id="IPR006127">
    <property type="entry name" value="ZnuA-like"/>
</dbReference>
<feature type="region of interest" description="Disordered" evidence="5">
    <location>
        <begin position="124"/>
        <end position="146"/>
    </location>
</feature>
<dbReference type="PRINTS" id="PR00691">
    <property type="entry name" value="ADHESINB"/>
</dbReference>
<evidence type="ECO:0000256" key="5">
    <source>
        <dbReference type="SAM" id="MobiDB-lite"/>
    </source>
</evidence>
<dbReference type="RefSeq" id="WP_189115590.1">
    <property type="nucleotide sequence ID" value="NZ_BMQC01000017.1"/>
</dbReference>
<dbReference type="SUPFAM" id="SSF53807">
    <property type="entry name" value="Helical backbone' metal receptor"/>
    <property type="match status" value="1"/>
</dbReference>
<name>A0A8J3FLB5_9ACTN</name>